<dbReference type="RefSeq" id="WP_091693171.1">
    <property type="nucleotide sequence ID" value="NZ_FPBF01000003.1"/>
</dbReference>
<dbReference type="GO" id="GO:0007156">
    <property type="term" value="P:homophilic cell adhesion via plasma membrane adhesion molecules"/>
    <property type="evidence" value="ECO:0007669"/>
    <property type="project" value="InterPro"/>
</dbReference>
<evidence type="ECO:0000256" key="1">
    <source>
        <dbReference type="ARBA" id="ARBA00022692"/>
    </source>
</evidence>
<keyword evidence="6" id="KW-1185">Reference proteome</keyword>
<feature type="chain" id="PRO_5011601953" evidence="3">
    <location>
        <begin position="22"/>
        <end position="329"/>
    </location>
</feature>
<dbReference type="SUPFAM" id="SSF49313">
    <property type="entry name" value="Cadherin-like"/>
    <property type="match status" value="1"/>
</dbReference>
<dbReference type="AlphaFoldDB" id="A0A1I7BFZ8"/>
<dbReference type="InterPro" id="IPR015919">
    <property type="entry name" value="Cadherin-like_sf"/>
</dbReference>
<organism evidence="5 6">
    <name type="scientific">Algoriphagus locisalis</name>
    <dbReference type="NCBI Taxonomy" id="305507"/>
    <lineage>
        <taxon>Bacteria</taxon>
        <taxon>Pseudomonadati</taxon>
        <taxon>Bacteroidota</taxon>
        <taxon>Cytophagia</taxon>
        <taxon>Cytophagales</taxon>
        <taxon>Cyclobacteriaceae</taxon>
        <taxon>Algoriphagus</taxon>
    </lineage>
</organism>
<evidence type="ECO:0000256" key="3">
    <source>
        <dbReference type="SAM" id="SignalP"/>
    </source>
</evidence>
<gene>
    <name evidence="5" type="ORF">SAMN04489724_2393</name>
</gene>
<keyword evidence="2" id="KW-0472">Membrane</keyword>
<dbReference type="GO" id="GO:0005509">
    <property type="term" value="F:calcium ion binding"/>
    <property type="evidence" value="ECO:0007669"/>
    <property type="project" value="InterPro"/>
</dbReference>
<dbReference type="InterPro" id="IPR002126">
    <property type="entry name" value="Cadherin-like_dom"/>
</dbReference>
<reference evidence="6" key="1">
    <citation type="submission" date="2016-10" db="EMBL/GenBank/DDBJ databases">
        <authorList>
            <person name="Varghese N."/>
            <person name="Submissions S."/>
        </authorList>
    </citation>
    <scope>NUCLEOTIDE SEQUENCE [LARGE SCALE GENOMIC DNA]</scope>
    <source>
        <strain evidence="6">DSM 23445</strain>
    </source>
</reference>
<dbReference type="Proteomes" id="UP000199673">
    <property type="component" value="Unassembled WGS sequence"/>
</dbReference>
<keyword evidence="3" id="KW-0732">Signal</keyword>
<protein>
    <submittedName>
        <fullName evidence="5">Cadherin domain-containing protein</fullName>
    </submittedName>
</protein>
<proteinExistence type="predicted"/>
<name>A0A1I7BFZ8_9BACT</name>
<dbReference type="EMBL" id="FPBF01000003">
    <property type="protein sequence ID" value="SFT86126.1"/>
    <property type="molecule type" value="Genomic_DNA"/>
</dbReference>
<sequence length="329" mass="36468">MKSLRLLLLPLVLLMTGCPFGGDENPDTDENSAPIISNQEFSVIENARIGTIVGIVTASDADGDDLAFSISSGNIDGAFQINQDSGEIEVASSALLDFEKYPVFSLSVSVTDQELSSSATITINLNNVDEVSNDLSFNGTNYTFIDGLIEDYGNYNPIDDEGDLSTHYNYDFIIIDDEIKITTVEENGESYTEYNAENATISVYAELFSPNANSFQPGTFEFTNLEGITKEDVVGDYFFRYMGLEIDPNSEMEDNYYEAISGIVVVVENSNLNYTITYDVTVKKLDEVTLEYIEGTEQAISFSYTGDFLYHDENESTNARIASVKRKKR</sequence>
<dbReference type="Pfam" id="PF00028">
    <property type="entry name" value="Cadherin"/>
    <property type="match status" value="1"/>
</dbReference>
<dbReference type="STRING" id="305507.SAMN04489724_2393"/>
<dbReference type="PROSITE" id="PS51257">
    <property type="entry name" value="PROKAR_LIPOPROTEIN"/>
    <property type="match status" value="1"/>
</dbReference>
<feature type="domain" description="Cadherin" evidence="4">
    <location>
        <begin position="35"/>
        <end position="137"/>
    </location>
</feature>
<evidence type="ECO:0000259" key="4">
    <source>
        <dbReference type="PROSITE" id="PS50268"/>
    </source>
</evidence>
<dbReference type="PROSITE" id="PS50268">
    <property type="entry name" value="CADHERIN_2"/>
    <property type="match status" value="1"/>
</dbReference>
<dbReference type="CDD" id="cd11304">
    <property type="entry name" value="Cadherin_repeat"/>
    <property type="match status" value="1"/>
</dbReference>
<dbReference type="SMART" id="SM00112">
    <property type="entry name" value="CA"/>
    <property type="match status" value="1"/>
</dbReference>
<keyword evidence="1" id="KW-0812">Transmembrane</keyword>
<evidence type="ECO:0000256" key="2">
    <source>
        <dbReference type="ARBA" id="ARBA00022989"/>
    </source>
</evidence>
<dbReference type="PANTHER" id="PTHR24026">
    <property type="entry name" value="FAT ATYPICAL CADHERIN-RELATED"/>
    <property type="match status" value="1"/>
</dbReference>
<evidence type="ECO:0000313" key="5">
    <source>
        <dbReference type="EMBL" id="SFT86126.1"/>
    </source>
</evidence>
<dbReference type="OrthoDB" id="892936at2"/>
<accession>A0A1I7BFZ8</accession>
<evidence type="ECO:0000313" key="6">
    <source>
        <dbReference type="Proteomes" id="UP000199673"/>
    </source>
</evidence>
<dbReference type="Gene3D" id="2.60.40.60">
    <property type="entry name" value="Cadherins"/>
    <property type="match status" value="1"/>
</dbReference>
<keyword evidence="2" id="KW-1133">Transmembrane helix</keyword>
<dbReference type="GO" id="GO:0005886">
    <property type="term" value="C:plasma membrane"/>
    <property type="evidence" value="ECO:0007669"/>
    <property type="project" value="UniProtKB-SubCell"/>
</dbReference>
<feature type="signal peptide" evidence="3">
    <location>
        <begin position="1"/>
        <end position="21"/>
    </location>
</feature>
<dbReference type="PANTHER" id="PTHR24026:SF126">
    <property type="entry name" value="PROTOCADHERIN FAT 4"/>
    <property type="match status" value="1"/>
</dbReference>